<dbReference type="PANTHER" id="PTHR11743">
    <property type="entry name" value="VOLTAGE-DEPENDENT ANION-SELECTIVE CHANNEL"/>
    <property type="match status" value="1"/>
</dbReference>
<evidence type="ECO:0000256" key="1">
    <source>
        <dbReference type="ARBA" id="ARBA00009624"/>
    </source>
</evidence>
<reference evidence="2 3" key="1">
    <citation type="submission" date="2019-06" db="EMBL/GenBank/DDBJ databases">
        <title>WGS assembly of Gossypium darwinii.</title>
        <authorList>
            <person name="Chen Z.J."/>
            <person name="Sreedasyam A."/>
            <person name="Ando A."/>
            <person name="Song Q."/>
            <person name="De L."/>
            <person name="Hulse-Kemp A."/>
            <person name="Ding M."/>
            <person name="Ye W."/>
            <person name="Kirkbride R."/>
            <person name="Jenkins J."/>
            <person name="Plott C."/>
            <person name="Lovell J."/>
            <person name="Lin Y.-M."/>
            <person name="Vaughn R."/>
            <person name="Liu B."/>
            <person name="Li W."/>
            <person name="Simpson S."/>
            <person name="Scheffler B."/>
            <person name="Saski C."/>
            <person name="Grover C."/>
            <person name="Hu G."/>
            <person name="Conover J."/>
            <person name="Carlson J."/>
            <person name="Shu S."/>
            <person name="Boston L."/>
            <person name="Williams M."/>
            <person name="Peterson D."/>
            <person name="Mcgee K."/>
            <person name="Jones D."/>
            <person name="Wendel J."/>
            <person name="Stelly D."/>
            <person name="Grimwood J."/>
            <person name="Schmutz J."/>
        </authorList>
    </citation>
    <scope>NUCLEOTIDE SEQUENCE [LARGE SCALE GENOMIC DNA]</scope>
    <source>
        <strain evidence="2">1808015.09</strain>
    </source>
</reference>
<proteinExistence type="inferred from homology"/>
<protein>
    <submittedName>
        <fullName evidence="2">Uncharacterized protein</fullName>
    </submittedName>
</protein>
<evidence type="ECO:0000313" key="2">
    <source>
        <dbReference type="EMBL" id="TYH24741.1"/>
    </source>
</evidence>
<dbReference type="GO" id="GO:0008308">
    <property type="term" value="F:voltage-gated monoatomic anion channel activity"/>
    <property type="evidence" value="ECO:0007669"/>
    <property type="project" value="InterPro"/>
</dbReference>
<gene>
    <name evidence="2" type="ORF">ES288_A03G115200v1</name>
</gene>
<name>A0A5D2H3I1_GOSDA</name>
<organism evidence="2 3">
    <name type="scientific">Gossypium darwinii</name>
    <name type="common">Darwin's cotton</name>
    <name type="synonym">Gossypium barbadense var. darwinii</name>
    <dbReference type="NCBI Taxonomy" id="34276"/>
    <lineage>
        <taxon>Eukaryota</taxon>
        <taxon>Viridiplantae</taxon>
        <taxon>Streptophyta</taxon>
        <taxon>Embryophyta</taxon>
        <taxon>Tracheophyta</taxon>
        <taxon>Spermatophyta</taxon>
        <taxon>Magnoliopsida</taxon>
        <taxon>eudicotyledons</taxon>
        <taxon>Gunneridae</taxon>
        <taxon>Pentapetalae</taxon>
        <taxon>rosids</taxon>
        <taxon>malvids</taxon>
        <taxon>Malvales</taxon>
        <taxon>Malvaceae</taxon>
        <taxon>Malvoideae</taxon>
        <taxon>Gossypium</taxon>
    </lineage>
</organism>
<dbReference type="Gene3D" id="2.40.160.10">
    <property type="entry name" value="Porin"/>
    <property type="match status" value="1"/>
</dbReference>
<dbReference type="InterPro" id="IPR001925">
    <property type="entry name" value="Porin_Euk"/>
</dbReference>
<comment type="similarity">
    <text evidence="1">Belongs to the eukaryotic mitochondrial porin (TC 1.B.8.1) family.</text>
</comment>
<dbReference type="InterPro" id="IPR023614">
    <property type="entry name" value="Porin_dom_sf"/>
</dbReference>
<dbReference type="PANTHER" id="PTHR11743:SF60">
    <property type="entry name" value="MITOCHONDRIAL OUTER MEMBRANE PROTEIN PORIN 1"/>
    <property type="match status" value="1"/>
</dbReference>
<dbReference type="Pfam" id="PF01459">
    <property type="entry name" value="Porin_3"/>
    <property type="match status" value="1"/>
</dbReference>
<evidence type="ECO:0000313" key="3">
    <source>
        <dbReference type="Proteomes" id="UP000323506"/>
    </source>
</evidence>
<dbReference type="Proteomes" id="UP000323506">
    <property type="component" value="Chromosome A03"/>
</dbReference>
<keyword evidence="3" id="KW-1185">Reference proteome</keyword>
<dbReference type="GO" id="GO:0005741">
    <property type="term" value="C:mitochondrial outer membrane"/>
    <property type="evidence" value="ECO:0007669"/>
    <property type="project" value="InterPro"/>
</dbReference>
<dbReference type="CDD" id="cd07306">
    <property type="entry name" value="Porin3_VDAC"/>
    <property type="match status" value="1"/>
</dbReference>
<dbReference type="AlphaFoldDB" id="A0A5D2H3I1"/>
<dbReference type="EMBL" id="CM017690">
    <property type="protein sequence ID" value="TYH24741.1"/>
    <property type="molecule type" value="Genomic_DNA"/>
</dbReference>
<sequence>MLKLSQIDSHSLLSFNSGKGKNRYTAKQAYECLSDVASSFPQLMLSSPPSQSLLFCLQSYNFHNLQTLPHFPSTTSRKKGCCLIVYSPSCKAITSTRMKKCDLFLADVNTQLKSRNVTTDIKVDTISNVYQLFTTITVNELTPRLKAIFGFRVVDQRSSNVQNFVSYEYVGISSSIGLTANLIVNFSGVLGTNVLALRIDTSFDTKIGNFTKCNAGLSFTNADLIACLALHVVMNKKGDSVNASYYHIVNPSTNIVVGAEVTHSFSTNVNTITVGTQHALDPLTTIKAQANNAGKASVLIQHEWRPKSFFTISREVDTESIDKSPNVGLALALKP</sequence>
<dbReference type="InterPro" id="IPR027246">
    <property type="entry name" value="Porin_Euk/Tom40"/>
</dbReference>
<accession>A0A5D2H3I1</accession>